<proteinExistence type="predicted"/>
<dbReference type="Proteomes" id="UP001153269">
    <property type="component" value="Unassembled WGS sequence"/>
</dbReference>
<evidence type="ECO:0000313" key="3">
    <source>
        <dbReference type="Proteomes" id="UP001153269"/>
    </source>
</evidence>
<reference evidence="2" key="1">
    <citation type="submission" date="2020-03" db="EMBL/GenBank/DDBJ databases">
        <authorList>
            <person name="Weist P."/>
        </authorList>
    </citation>
    <scope>NUCLEOTIDE SEQUENCE</scope>
</reference>
<organism evidence="2 3">
    <name type="scientific">Pleuronectes platessa</name>
    <name type="common">European plaice</name>
    <dbReference type="NCBI Taxonomy" id="8262"/>
    <lineage>
        <taxon>Eukaryota</taxon>
        <taxon>Metazoa</taxon>
        <taxon>Chordata</taxon>
        <taxon>Craniata</taxon>
        <taxon>Vertebrata</taxon>
        <taxon>Euteleostomi</taxon>
        <taxon>Actinopterygii</taxon>
        <taxon>Neopterygii</taxon>
        <taxon>Teleostei</taxon>
        <taxon>Neoteleostei</taxon>
        <taxon>Acanthomorphata</taxon>
        <taxon>Carangaria</taxon>
        <taxon>Pleuronectiformes</taxon>
        <taxon>Pleuronectoidei</taxon>
        <taxon>Pleuronectidae</taxon>
        <taxon>Pleuronectes</taxon>
    </lineage>
</organism>
<keyword evidence="3" id="KW-1185">Reference proteome</keyword>
<evidence type="ECO:0000313" key="2">
    <source>
        <dbReference type="EMBL" id="CAB1412338.1"/>
    </source>
</evidence>
<feature type="region of interest" description="Disordered" evidence="1">
    <location>
        <begin position="40"/>
        <end position="83"/>
    </location>
</feature>
<protein>
    <submittedName>
        <fullName evidence="2">Uncharacterized protein</fullName>
    </submittedName>
</protein>
<sequence length="245" mass="26705">MDPVSLRRILHSCAKARLLVKRESSDQCVYIPIKCGAPMTREPQRATRGGTGAGLSSTDKHTRRLQEDEAKTKKSSKKSAWRERAKRTHVFPVPFPVPVFTAAVLGASLSSSIKCQADHIDAPPSPQQSLISVQSPTLRTTANGVREAGELLAASPLWLAGSSRQSYPRSLFSSMSSSAGAVCLKIISNRGSPCQHAATSRCAITFGHFLQCTRGMRKEAVGRRENGYLYLLAPELLNSDPRRIF</sequence>
<evidence type="ECO:0000256" key="1">
    <source>
        <dbReference type="SAM" id="MobiDB-lite"/>
    </source>
</evidence>
<name>A0A9N7Y4G7_PLEPL</name>
<dbReference type="AlphaFoldDB" id="A0A9N7Y4G7"/>
<feature type="compositionally biased region" description="Basic and acidic residues" evidence="1">
    <location>
        <begin position="58"/>
        <end position="72"/>
    </location>
</feature>
<gene>
    <name evidence="2" type="ORF">PLEPLA_LOCUS29</name>
</gene>
<dbReference type="EMBL" id="CADEAL010000001">
    <property type="protein sequence ID" value="CAB1412338.1"/>
    <property type="molecule type" value="Genomic_DNA"/>
</dbReference>
<feature type="compositionally biased region" description="Basic residues" evidence="1">
    <location>
        <begin position="73"/>
        <end position="83"/>
    </location>
</feature>
<accession>A0A9N7Y4G7</accession>
<comment type="caution">
    <text evidence="2">The sequence shown here is derived from an EMBL/GenBank/DDBJ whole genome shotgun (WGS) entry which is preliminary data.</text>
</comment>